<feature type="region of interest" description="Disordered" evidence="2">
    <location>
        <begin position="116"/>
        <end position="135"/>
    </location>
</feature>
<organism evidence="3 4">
    <name type="scientific">Clitoria ternatea</name>
    <name type="common">Butterfly pea</name>
    <dbReference type="NCBI Taxonomy" id="43366"/>
    <lineage>
        <taxon>Eukaryota</taxon>
        <taxon>Viridiplantae</taxon>
        <taxon>Streptophyta</taxon>
        <taxon>Embryophyta</taxon>
        <taxon>Tracheophyta</taxon>
        <taxon>Spermatophyta</taxon>
        <taxon>Magnoliopsida</taxon>
        <taxon>eudicotyledons</taxon>
        <taxon>Gunneridae</taxon>
        <taxon>Pentapetalae</taxon>
        <taxon>rosids</taxon>
        <taxon>fabids</taxon>
        <taxon>Fabales</taxon>
        <taxon>Fabaceae</taxon>
        <taxon>Papilionoideae</taxon>
        <taxon>50 kb inversion clade</taxon>
        <taxon>NPAAA clade</taxon>
        <taxon>indigoferoid/millettioid clade</taxon>
        <taxon>Phaseoleae</taxon>
        <taxon>Clitoria</taxon>
    </lineage>
</organism>
<comment type="caution">
    <text evidence="3">The sequence shown here is derived from an EMBL/GenBank/DDBJ whole genome shotgun (WGS) entry which is preliminary data.</text>
</comment>
<feature type="coiled-coil region" evidence="1">
    <location>
        <begin position="77"/>
        <end position="104"/>
    </location>
</feature>
<reference evidence="3 4" key="1">
    <citation type="submission" date="2024-01" db="EMBL/GenBank/DDBJ databases">
        <title>The genomes of 5 underutilized Papilionoideae crops provide insights into root nodulation and disease resistance.</title>
        <authorList>
            <person name="Yuan L."/>
        </authorList>
    </citation>
    <scope>NUCLEOTIDE SEQUENCE [LARGE SCALE GENOMIC DNA]</scope>
    <source>
        <strain evidence="3">LY-2023</strain>
        <tissue evidence="3">Leaf</tissue>
    </source>
</reference>
<evidence type="ECO:0008006" key="5">
    <source>
        <dbReference type="Google" id="ProtNLM"/>
    </source>
</evidence>
<keyword evidence="1" id="KW-0175">Coiled coil</keyword>
<dbReference type="EMBL" id="JAYKXN010000001">
    <property type="protein sequence ID" value="KAK7317124.1"/>
    <property type="molecule type" value="Genomic_DNA"/>
</dbReference>
<dbReference type="PANTHER" id="PTHR33566">
    <property type="entry name" value="EN/SPM-LIKE TRANSPOSON-RELATED"/>
    <property type="match status" value="1"/>
</dbReference>
<evidence type="ECO:0000313" key="4">
    <source>
        <dbReference type="Proteomes" id="UP001359559"/>
    </source>
</evidence>
<sequence>MFQPSTPTGTNQNQPISVLFGQHLLHTNALSIQGSSTALVPVDLNENSVNAQDNMQNGEFLQVQSFMQISQKIEADLRILGTKIKQHEDNLNHLNTERSKLDDSILHLKATIGKSESSSTTKIRNTDNPNSTSDEDVNKQILQHEKSAAGVFCQLNLRYGAQASHFSFIKDAVGVVATLGKVGDDNLSRLFAEYLGVETMLAIVCRTYEGVKALEMYDKEGCINKSCGLHGLGASIGKALDGRFLVICLESLRPFSGKHVVDDPQQKLDILNPRLPNGECPAGFLGFAVNMIVVDNSNLFCVTPSGLGLRETLFYNLFSRLQVYKTRAEMLRALPCISDGALSLDGGMIRSCGVFSLGNREDVNVRFPRPERSVGLEKNNELERQLMDVNWKKEKILEEIKRECTLLDVAKFNFGKKKSDYVKYLAQASSQATQAQTGTDRYISR</sequence>
<dbReference type="AlphaFoldDB" id="A0AAN9KJY7"/>
<proteinExistence type="predicted"/>
<evidence type="ECO:0000313" key="3">
    <source>
        <dbReference type="EMBL" id="KAK7317124.1"/>
    </source>
</evidence>
<protein>
    <recommendedName>
        <fullName evidence="5">Protein DEFECTIVE IN MERISTEM SILENCING 3</fullName>
    </recommendedName>
</protein>
<dbReference type="Proteomes" id="UP001359559">
    <property type="component" value="Unassembled WGS sequence"/>
</dbReference>
<evidence type="ECO:0000256" key="1">
    <source>
        <dbReference type="SAM" id="Coils"/>
    </source>
</evidence>
<feature type="compositionally biased region" description="Polar residues" evidence="2">
    <location>
        <begin position="116"/>
        <end position="132"/>
    </location>
</feature>
<name>A0AAN9KJY7_CLITE</name>
<keyword evidence="4" id="KW-1185">Reference proteome</keyword>
<gene>
    <name evidence="3" type="ORF">RJT34_01094</name>
</gene>
<dbReference type="PANTHER" id="PTHR33566:SF6">
    <property type="entry name" value="PROTEIN DEFECTIVE IN MERISTEM SILENCING 3"/>
    <property type="match status" value="1"/>
</dbReference>
<accession>A0AAN9KJY7</accession>
<evidence type="ECO:0000256" key="2">
    <source>
        <dbReference type="SAM" id="MobiDB-lite"/>
    </source>
</evidence>